<dbReference type="EMBL" id="CP001003">
    <property type="protein sequence ID" value="ACB28235.1"/>
    <property type="molecule type" value="Genomic_DNA"/>
</dbReference>
<dbReference type="InterPro" id="IPR004102">
    <property type="entry name" value="Poly(ADP-ribose)pol_reg_dom"/>
</dbReference>
<dbReference type="GO" id="GO:0003950">
    <property type="term" value="F:NAD+ poly-ADP-ribosyltransferase activity"/>
    <property type="evidence" value="ECO:0007669"/>
    <property type="project" value="InterPro"/>
</dbReference>
<keyword evidence="3" id="KW-0614">Plasmid</keyword>
<dbReference type="KEGG" id="mrd:Mrad2831_6313"/>
<evidence type="ECO:0000313" key="3">
    <source>
        <dbReference type="EMBL" id="ACB28235.1"/>
    </source>
</evidence>
<dbReference type="GeneID" id="6141883"/>
<sequence>MNNDRRDAITKIIERISEMQAMAASIREEVETIRDEEQEYFDNMPEGLANSERGEKAENAIDQLNQVIDDLESLGENDFAHCLTEAMT</sequence>
<proteinExistence type="predicted"/>
<name>B1M9R0_METRJ</name>
<evidence type="ECO:0000313" key="4">
    <source>
        <dbReference type="Proteomes" id="UP000006589"/>
    </source>
</evidence>
<feature type="domain" description="PARP alpha-helical" evidence="2">
    <location>
        <begin position="1"/>
        <end position="85"/>
    </location>
</feature>
<feature type="coiled-coil region" evidence="1">
    <location>
        <begin position="16"/>
        <end position="77"/>
    </location>
</feature>
<dbReference type="RefSeq" id="WP_012329474.1">
    <property type="nucleotide sequence ID" value="NC_010509.1"/>
</dbReference>
<dbReference type="Proteomes" id="UP000006589">
    <property type="component" value="Plasmid pMRAD02"/>
</dbReference>
<evidence type="ECO:0000259" key="2">
    <source>
        <dbReference type="PROSITE" id="PS51060"/>
    </source>
</evidence>
<evidence type="ECO:0000256" key="1">
    <source>
        <dbReference type="SAM" id="Coils"/>
    </source>
</evidence>
<organism evidence="3 4">
    <name type="scientific">Methylobacterium radiotolerans (strain ATCC 27329 / DSM 1819 / JCM 2831 / NBRC 15690 / NCIMB 10815 / 0-1)</name>
    <dbReference type="NCBI Taxonomy" id="426355"/>
    <lineage>
        <taxon>Bacteria</taxon>
        <taxon>Pseudomonadati</taxon>
        <taxon>Pseudomonadota</taxon>
        <taxon>Alphaproteobacteria</taxon>
        <taxon>Hyphomicrobiales</taxon>
        <taxon>Methylobacteriaceae</taxon>
        <taxon>Methylobacterium</taxon>
    </lineage>
</organism>
<keyword evidence="1" id="KW-0175">Coiled coil</keyword>
<dbReference type="AlphaFoldDB" id="B1M9R0"/>
<gene>
    <name evidence="3" type="ordered locus">Mrad2831_6313</name>
</gene>
<reference evidence="3 4" key="1">
    <citation type="submission" date="2008-03" db="EMBL/GenBank/DDBJ databases">
        <title>Complete sequence of plasmid2 of Methylobacterium radiotolerans JCM 2831.</title>
        <authorList>
            <consortium name="US DOE Joint Genome Institute"/>
            <person name="Copeland A."/>
            <person name="Lucas S."/>
            <person name="Lapidus A."/>
            <person name="Glavina del Rio T."/>
            <person name="Dalin E."/>
            <person name="Tice H."/>
            <person name="Bruce D."/>
            <person name="Goodwin L."/>
            <person name="Pitluck S."/>
            <person name="Kiss H."/>
            <person name="Brettin T."/>
            <person name="Detter J.C."/>
            <person name="Han C."/>
            <person name="Kuske C.R."/>
            <person name="Schmutz J."/>
            <person name="Larimer F."/>
            <person name="Land M."/>
            <person name="Hauser L."/>
            <person name="Kyrpides N."/>
            <person name="Mikhailova N."/>
            <person name="Marx C.J."/>
            <person name="Richardson P."/>
        </authorList>
    </citation>
    <scope>NUCLEOTIDE SEQUENCE [LARGE SCALE GENOMIC DNA]</scope>
    <source>
        <strain evidence="4">ATCC 27329 / DSM 1819 / JCM 2831 / NBRC 15690 / NCIMB 10815 / 0-1</strain>
        <plasmid evidence="4">Plasmid pMRAD02</plasmid>
    </source>
</reference>
<dbReference type="HOGENOM" id="CLU_189889_0_0_5"/>
<protein>
    <recommendedName>
        <fullName evidence="2">PARP alpha-helical domain-containing protein</fullName>
    </recommendedName>
</protein>
<dbReference type="PROSITE" id="PS51060">
    <property type="entry name" value="PARP_ALPHA_HD"/>
    <property type="match status" value="1"/>
</dbReference>
<accession>B1M9R0</accession>
<geneLocation type="plasmid" evidence="3 4">
    <name>pMRAD02</name>
</geneLocation>
<dbReference type="PATRIC" id="fig|426355.14.peg.5849"/>